<proteinExistence type="predicted"/>
<protein>
    <submittedName>
        <fullName evidence="1">Uncharacterized protein</fullName>
    </submittedName>
</protein>
<dbReference type="AlphaFoldDB" id="A0A645FBJ8"/>
<reference evidence="1" key="1">
    <citation type="submission" date="2019-08" db="EMBL/GenBank/DDBJ databases">
        <authorList>
            <person name="Kucharzyk K."/>
            <person name="Murdoch R.W."/>
            <person name="Higgins S."/>
            <person name="Loffler F."/>
        </authorList>
    </citation>
    <scope>NUCLEOTIDE SEQUENCE</scope>
</reference>
<evidence type="ECO:0000313" key="1">
    <source>
        <dbReference type="EMBL" id="MPN10709.1"/>
    </source>
</evidence>
<dbReference type="EMBL" id="VSSQ01056873">
    <property type="protein sequence ID" value="MPN10709.1"/>
    <property type="molecule type" value="Genomic_DNA"/>
</dbReference>
<organism evidence="1">
    <name type="scientific">bioreactor metagenome</name>
    <dbReference type="NCBI Taxonomy" id="1076179"/>
    <lineage>
        <taxon>unclassified sequences</taxon>
        <taxon>metagenomes</taxon>
        <taxon>ecological metagenomes</taxon>
    </lineage>
</organism>
<name>A0A645FBJ8_9ZZZZ</name>
<accession>A0A645FBJ8</accession>
<dbReference type="InterPro" id="IPR014867">
    <property type="entry name" value="Spore_coat_CotH_CotH2/3/7"/>
</dbReference>
<sequence length="189" mass="22671">MNEFEKALYSDHFDDPNTGYRKYIDARSFAKWYILQETLGNAEPNPYYVLQSRTGKLEMYPAWDFEWSLGLAYRENNRWILPPATSPVAHLYHRNVYFSRLFQDPYFVDIAKQEWKKVKGHLPVLTTIMSEKAENIRFAQNKNFSRWPILGKYISVGLVKFDTWEEEVNYAKEFLDARVQWLDFEISNW</sequence>
<dbReference type="Pfam" id="PF08757">
    <property type="entry name" value="CotH"/>
    <property type="match status" value="1"/>
</dbReference>
<gene>
    <name evidence="1" type="ORF">SDC9_158006</name>
</gene>
<comment type="caution">
    <text evidence="1">The sequence shown here is derived from an EMBL/GenBank/DDBJ whole genome shotgun (WGS) entry which is preliminary data.</text>
</comment>